<keyword evidence="12" id="KW-1185">Reference proteome</keyword>
<dbReference type="InterPro" id="IPR000152">
    <property type="entry name" value="EGF-type_Asp/Asn_hydroxyl_site"/>
</dbReference>
<dbReference type="Gene3D" id="2.10.25.10">
    <property type="entry name" value="Laminin"/>
    <property type="match status" value="2"/>
</dbReference>
<keyword evidence="6" id="KW-0325">Glycoprotein</keyword>
<dbReference type="PANTHER" id="PTHR19325:SF575">
    <property type="entry name" value="LOCOMOTION-RELATED PROTEIN HIKARU GENKI"/>
    <property type="match status" value="1"/>
</dbReference>
<gene>
    <name evidence="13" type="primary">LOC115229440</name>
</gene>
<dbReference type="KEGG" id="osn:115229440"/>
<dbReference type="PROSITE" id="PS50026">
    <property type="entry name" value="EGF_3"/>
    <property type="match status" value="2"/>
</dbReference>
<keyword evidence="2 8" id="KW-0768">Sushi</keyword>
<evidence type="ECO:0000259" key="9">
    <source>
        <dbReference type="PROSITE" id="PS50026"/>
    </source>
</evidence>
<evidence type="ECO:0000256" key="6">
    <source>
        <dbReference type="ARBA" id="ARBA00023180"/>
    </source>
</evidence>
<dbReference type="SMART" id="SM00179">
    <property type="entry name" value="EGF_CA"/>
    <property type="match status" value="2"/>
</dbReference>
<feature type="disulfide bond" evidence="8">
    <location>
        <begin position="234"/>
        <end position="277"/>
    </location>
</feature>
<dbReference type="PROSITE" id="PS01187">
    <property type="entry name" value="EGF_CA"/>
    <property type="match status" value="1"/>
</dbReference>
<dbReference type="PROSITE" id="PS50825">
    <property type="entry name" value="HYR"/>
    <property type="match status" value="1"/>
</dbReference>
<dbReference type="Gene3D" id="2.10.70.10">
    <property type="entry name" value="Complement Module, domain 1"/>
    <property type="match status" value="7"/>
</dbReference>
<feature type="domain" description="HYR" evidence="10">
    <location>
        <begin position="636"/>
        <end position="715"/>
    </location>
</feature>
<feature type="domain" description="Sushi" evidence="11">
    <location>
        <begin position="47"/>
        <end position="114"/>
    </location>
</feature>
<dbReference type="RefSeq" id="XP_029655652.2">
    <property type="nucleotide sequence ID" value="XM_029799792.2"/>
</dbReference>
<keyword evidence="5 8" id="KW-1015">Disulfide bond</keyword>
<dbReference type="Proteomes" id="UP000515154">
    <property type="component" value="Unplaced"/>
</dbReference>
<evidence type="ECO:0000256" key="5">
    <source>
        <dbReference type="ARBA" id="ARBA00023157"/>
    </source>
</evidence>
<evidence type="ECO:0000259" key="10">
    <source>
        <dbReference type="PROSITE" id="PS50825"/>
    </source>
</evidence>
<sequence>MVTYDDKGEIAVGEDLAQVLPGKSVLNIQFKSPESGTEERFLALVAASCPFLANTTFKRLTGSSAEKKLYEFGSTVLATCKPGYSFNQIDAQNTELVITCLTGGFWNVSQHCQKVICGDAPVVANGFVTRSSGVNYDSSANYKCMSGFLLNGPAIAMCQENGQWSTTPICSKVTCPAIPTTPHLTSDASDANNYNSVVNFSCDPGYTVDGSIKIFCGMDGKWSNPIPTCKEIKCVVPITSLYNTSDKAVPYQSVISFKCPKGFVIENMNKSTTGVTCNEGGNFDSPPKCEDYNECVVDPCKQNEVCTNTEGSHRCDCRTGFHRVNGVCTDIDECSTGMHLCEQICKNTEGSYQCDCKEGYMKHSVDITDLINNINVNNQMAVYCKKISCPTPMIPNTGNNMISPRHEYFYQDRVKYSCNFGYVVSGADTIICTSSGTWSYRPACKRATCKNIDATERNDVNMVSFEPQTNTIEFGDKVTIVCQGNVSRELICAYNRDKRVYELQGNTDKCPAPRCWPPILKNAVFASQPSTNVGSKFELVCEANYYVSGQSSQSDKFIRCQTNGLWDVGSLFCKEQRCRDPGTPGDSVQISSSYKLGSEVSYRCSKQGYTLTSTAPLKCVEINGVLLWDRTLPTCQDTEAPTISNCPTDPIYVDPLQQLTLPTLQVIDNSGIYQMLLPDNFNPSQVITKDETITITYKDFSGNQNSCVIQVKLRNRPQMKLTCPTDITMEEETTKLTLKDKIQGEHYVTLVVDPEEIIRDSKTIGKEILVKVHASNGTQTVNCSFYVHVKGKE</sequence>
<dbReference type="AlphaFoldDB" id="A0A6P7U2B9"/>
<feature type="domain" description="EGF-like" evidence="9">
    <location>
        <begin position="291"/>
        <end position="327"/>
    </location>
</feature>
<reference evidence="13" key="1">
    <citation type="submission" date="2025-08" db="UniProtKB">
        <authorList>
            <consortium name="RefSeq"/>
        </authorList>
    </citation>
    <scope>IDENTIFICATION</scope>
</reference>
<accession>A0A6P7U2B9</accession>
<feature type="domain" description="Sushi" evidence="11">
    <location>
        <begin position="508"/>
        <end position="575"/>
    </location>
</feature>
<organism evidence="12 13">
    <name type="scientific">Octopus sinensis</name>
    <name type="common">East Asian common octopus</name>
    <dbReference type="NCBI Taxonomy" id="2607531"/>
    <lineage>
        <taxon>Eukaryota</taxon>
        <taxon>Metazoa</taxon>
        <taxon>Spiralia</taxon>
        <taxon>Lophotrochozoa</taxon>
        <taxon>Mollusca</taxon>
        <taxon>Cephalopoda</taxon>
        <taxon>Coleoidea</taxon>
        <taxon>Octopodiformes</taxon>
        <taxon>Octopoda</taxon>
        <taxon>Incirrata</taxon>
        <taxon>Octopodidae</taxon>
        <taxon>Octopus</taxon>
    </lineage>
</organism>
<protein>
    <submittedName>
        <fullName evidence="13">CUB and sushi domain-containing protein 1-like</fullName>
    </submittedName>
</protein>
<evidence type="ECO:0000259" key="11">
    <source>
        <dbReference type="PROSITE" id="PS50923"/>
    </source>
</evidence>
<dbReference type="SMART" id="SM00181">
    <property type="entry name" value="EGF"/>
    <property type="match status" value="2"/>
</dbReference>
<feature type="domain" description="Sushi" evidence="11">
    <location>
        <begin position="115"/>
        <end position="172"/>
    </location>
</feature>
<proteinExistence type="predicted"/>
<dbReference type="InterPro" id="IPR003410">
    <property type="entry name" value="HYR_dom"/>
</dbReference>
<feature type="domain" description="Sushi" evidence="11">
    <location>
        <begin position="173"/>
        <end position="231"/>
    </location>
</feature>
<dbReference type="PROSITE" id="PS00010">
    <property type="entry name" value="ASX_HYDROXYL"/>
    <property type="match status" value="1"/>
</dbReference>
<dbReference type="InterPro" id="IPR000742">
    <property type="entry name" value="EGF"/>
</dbReference>
<feature type="disulfide bond" evidence="8">
    <location>
        <begin position="202"/>
        <end position="229"/>
    </location>
</feature>
<evidence type="ECO:0000313" key="12">
    <source>
        <dbReference type="Proteomes" id="UP000515154"/>
    </source>
</evidence>
<dbReference type="SMART" id="SM00032">
    <property type="entry name" value="CCP"/>
    <property type="match status" value="7"/>
</dbReference>
<evidence type="ECO:0000256" key="3">
    <source>
        <dbReference type="ARBA" id="ARBA00022729"/>
    </source>
</evidence>
<evidence type="ECO:0000256" key="2">
    <source>
        <dbReference type="ARBA" id="ARBA00022659"/>
    </source>
</evidence>
<name>A0A6P7U2B9_9MOLL</name>
<feature type="disulfide bond" evidence="8">
    <location>
        <begin position="389"/>
        <end position="432"/>
    </location>
</feature>
<evidence type="ECO:0000313" key="13">
    <source>
        <dbReference type="RefSeq" id="XP_029655652.2"/>
    </source>
</evidence>
<dbReference type="PANTHER" id="PTHR19325">
    <property type="entry name" value="COMPLEMENT COMPONENT-RELATED SUSHI DOMAIN-CONTAINING"/>
    <property type="match status" value="1"/>
</dbReference>
<dbReference type="InterPro" id="IPR050350">
    <property type="entry name" value="Compl-Cell_Adhes-Reg"/>
</dbReference>
<dbReference type="PROSITE" id="PS50923">
    <property type="entry name" value="SUSHI"/>
    <property type="match status" value="7"/>
</dbReference>
<feature type="domain" description="Sushi" evidence="11">
    <location>
        <begin position="576"/>
        <end position="637"/>
    </location>
</feature>
<feature type="domain" description="Sushi" evidence="11">
    <location>
        <begin position="232"/>
        <end position="291"/>
    </location>
</feature>
<evidence type="ECO:0000256" key="8">
    <source>
        <dbReference type="PROSITE-ProRule" id="PRU00302"/>
    </source>
</evidence>
<keyword evidence="1 7" id="KW-0245">EGF-like domain</keyword>
<dbReference type="CDD" id="cd00054">
    <property type="entry name" value="EGF_CA"/>
    <property type="match status" value="1"/>
</dbReference>
<dbReference type="Pfam" id="PF00084">
    <property type="entry name" value="Sushi"/>
    <property type="match status" value="6"/>
</dbReference>
<dbReference type="FunFam" id="2.10.25.10:FF:000005">
    <property type="entry name" value="Fibrillin 2"/>
    <property type="match status" value="1"/>
</dbReference>
<evidence type="ECO:0000256" key="1">
    <source>
        <dbReference type="ARBA" id="ARBA00022536"/>
    </source>
</evidence>
<dbReference type="InterPro" id="IPR018097">
    <property type="entry name" value="EGF_Ca-bd_CS"/>
</dbReference>
<evidence type="ECO:0000256" key="4">
    <source>
        <dbReference type="ARBA" id="ARBA00022737"/>
    </source>
</evidence>
<keyword evidence="4" id="KW-0677">Repeat</keyword>
<dbReference type="GO" id="GO:0005509">
    <property type="term" value="F:calcium ion binding"/>
    <property type="evidence" value="ECO:0007669"/>
    <property type="project" value="InterPro"/>
</dbReference>
<dbReference type="Pfam" id="PF07645">
    <property type="entry name" value="EGF_CA"/>
    <property type="match status" value="2"/>
</dbReference>
<dbReference type="InterPro" id="IPR001881">
    <property type="entry name" value="EGF-like_Ca-bd_dom"/>
</dbReference>
<feature type="domain" description="EGF-like" evidence="9">
    <location>
        <begin position="330"/>
        <end position="366"/>
    </location>
</feature>
<comment type="caution">
    <text evidence="7">Lacks conserved residue(s) required for the propagation of feature annotation.</text>
</comment>
<feature type="domain" description="Sushi" evidence="11">
    <location>
        <begin position="387"/>
        <end position="446"/>
    </location>
</feature>
<dbReference type="SUPFAM" id="SSF57535">
    <property type="entry name" value="Complement control module/SCR domain"/>
    <property type="match status" value="6"/>
</dbReference>
<dbReference type="SUPFAM" id="SSF57196">
    <property type="entry name" value="EGF/Laminin"/>
    <property type="match status" value="2"/>
</dbReference>
<dbReference type="InterPro" id="IPR035976">
    <property type="entry name" value="Sushi/SCR/CCP_sf"/>
</dbReference>
<dbReference type="InterPro" id="IPR049883">
    <property type="entry name" value="NOTCH1_EGF-like"/>
</dbReference>
<evidence type="ECO:0000256" key="7">
    <source>
        <dbReference type="PROSITE-ProRule" id="PRU00076"/>
    </source>
</evidence>
<keyword evidence="3" id="KW-0732">Signal</keyword>
<dbReference type="InterPro" id="IPR000436">
    <property type="entry name" value="Sushi_SCR_CCP_dom"/>
</dbReference>
<dbReference type="CDD" id="cd00033">
    <property type="entry name" value="CCP"/>
    <property type="match status" value="5"/>
</dbReference>